<dbReference type="InterPro" id="IPR010602">
    <property type="entry name" value="DUF1186"/>
</dbReference>
<evidence type="ECO:0000313" key="2">
    <source>
        <dbReference type="Proteomes" id="UP000076962"/>
    </source>
</evidence>
<dbReference type="Proteomes" id="UP000076962">
    <property type="component" value="Unassembled WGS sequence"/>
</dbReference>
<dbReference type="Pfam" id="PF02810">
    <property type="entry name" value="SEC-C"/>
    <property type="match status" value="1"/>
</dbReference>
<gene>
    <name evidence="1" type="ORF">THIOM_002134</name>
</gene>
<evidence type="ECO:0000313" key="1">
    <source>
        <dbReference type="EMBL" id="OAD22081.1"/>
    </source>
</evidence>
<dbReference type="SUPFAM" id="SSF103642">
    <property type="entry name" value="Sec-C motif"/>
    <property type="match status" value="1"/>
</dbReference>
<sequence>MQSFMITLVYYYLGDESVMSKKYSHPIAQLLTYGDCREVGNSFDKWPNYLELGLTEEHIPQLIQMALDEELNWADSKSLEVWAPVHAWRTLAQLRAQAAIKPLLALLSLDDDNEWVGEELPYVYGMIGGEAIQPLAEYLADESHRLEPRLTVTSCLERIGKMQPDSRANCVSVLTQQLEKFSANDSELNGFLISSLVDLKALESLDTIKKAYEQECVDYTVLGDYEDAEILMGVRKTRSTEPDYPTLADKHPWMKQVIVNKKRQSSVVQQKSKVGRNAPCPCGSGKKYKKCCLVKFVA</sequence>
<accession>A0A176S1Y0</accession>
<dbReference type="AlphaFoldDB" id="A0A176S1Y0"/>
<dbReference type="Gene3D" id="3.10.450.50">
    <property type="match status" value="1"/>
</dbReference>
<protein>
    <submittedName>
        <fullName evidence="1">Motif-containing protein</fullName>
    </submittedName>
</protein>
<dbReference type="PATRIC" id="fig|1003181.4.peg.2927"/>
<dbReference type="InterPro" id="IPR004027">
    <property type="entry name" value="SEC_C_motif"/>
</dbReference>
<comment type="caution">
    <text evidence="1">The sequence shown here is derived from an EMBL/GenBank/DDBJ whole genome shotgun (WGS) entry which is preliminary data.</text>
</comment>
<reference evidence="1 2" key="1">
    <citation type="submission" date="2016-05" db="EMBL/GenBank/DDBJ databases">
        <title>Single-cell genome of chain-forming Candidatus Thiomargarita nelsonii and comparison to other large sulfur-oxidizing bacteria.</title>
        <authorList>
            <person name="Winkel M."/>
            <person name="Salman V."/>
            <person name="Woyke T."/>
            <person name="Schulz-Vogt H."/>
            <person name="Richter M."/>
            <person name="Flood B."/>
            <person name="Bailey J."/>
            <person name="Amann R."/>
            <person name="Mussmann M."/>
        </authorList>
    </citation>
    <scope>NUCLEOTIDE SEQUENCE [LARGE SCALE GENOMIC DNA]</scope>
    <source>
        <strain evidence="1 2">THI036</strain>
    </source>
</reference>
<dbReference type="SUPFAM" id="SSF48371">
    <property type="entry name" value="ARM repeat"/>
    <property type="match status" value="1"/>
</dbReference>
<dbReference type="InterPro" id="IPR016024">
    <property type="entry name" value="ARM-type_fold"/>
</dbReference>
<keyword evidence="2" id="KW-1185">Reference proteome</keyword>
<name>A0A176S1Y0_9GAMM</name>
<dbReference type="Pfam" id="PF06685">
    <property type="entry name" value="DUF1186"/>
    <property type="match status" value="1"/>
</dbReference>
<dbReference type="EMBL" id="LUTY01001184">
    <property type="protein sequence ID" value="OAD22081.1"/>
    <property type="molecule type" value="Genomic_DNA"/>
</dbReference>
<proteinExistence type="predicted"/>
<dbReference type="InterPro" id="IPR011989">
    <property type="entry name" value="ARM-like"/>
</dbReference>
<organism evidence="1 2">
    <name type="scientific">Candidatus Thiomargarita nelsonii</name>
    <dbReference type="NCBI Taxonomy" id="1003181"/>
    <lineage>
        <taxon>Bacteria</taxon>
        <taxon>Pseudomonadati</taxon>
        <taxon>Pseudomonadota</taxon>
        <taxon>Gammaproteobacteria</taxon>
        <taxon>Thiotrichales</taxon>
        <taxon>Thiotrichaceae</taxon>
        <taxon>Thiomargarita</taxon>
    </lineage>
</organism>
<dbReference type="Gene3D" id="1.25.10.10">
    <property type="entry name" value="Leucine-rich Repeat Variant"/>
    <property type="match status" value="1"/>
</dbReference>